<dbReference type="InterPro" id="IPR036770">
    <property type="entry name" value="Ankyrin_rpt-contain_sf"/>
</dbReference>
<reference evidence="2 3" key="1">
    <citation type="submission" date="2019-05" db="EMBL/GenBank/DDBJ databases">
        <title>The compact genome of Giardia muris reveals important steps in the evolution of intestinal protozoan parasites.</title>
        <authorList>
            <person name="Xu F."/>
            <person name="Jimenez-Gonzalez A."/>
            <person name="Einarsson E."/>
            <person name="Astvaldsson A."/>
            <person name="Peirasmaki D."/>
            <person name="Eckmann L."/>
            <person name="Andersson J.O."/>
            <person name="Svard S.G."/>
            <person name="Jerlstrom-Hultqvist J."/>
        </authorList>
    </citation>
    <scope>NUCLEOTIDE SEQUENCE [LARGE SCALE GENOMIC DNA]</scope>
    <source>
        <strain evidence="2 3">Roberts-Thomson</strain>
    </source>
</reference>
<dbReference type="VEuPathDB" id="GiardiaDB:GMRT_25009"/>
<sequence length="122" mass="12921">MVVWGQEAPQEGTDPSPSREPPTSLESVTTGDVGGVRNTTRGHRDSWDAALMMAASHGRPPSVRLLLPLEGGLFNNRKETALLLALQEGRVECKTPGGRGGSPRRGRKNAHRGDPKACSGVA</sequence>
<feature type="region of interest" description="Disordered" evidence="1">
    <location>
        <begin position="1"/>
        <end position="42"/>
    </location>
</feature>
<evidence type="ECO:0000313" key="3">
    <source>
        <dbReference type="Proteomes" id="UP000315496"/>
    </source>
</evidence>
<proteinExistence type="predicted"/>
<evidence type="ECO:0000313" key="2">
    <source>
        <dbReference type="EMBL" id="TNJ26165.1"/>
    </source>
</evidence>
<organism evidence="2 3">
    <name type="scientific">Giardia muris</name>
    <dbReference type="NCBI Taxonomy" id="5742"/>
    <lineage>
        <taxon>Eukaryota</taxon>
        <taxon>Metamonada</taxon>
        <taxon>Diplomonadida</taxon>
        <taxon>Hexamitidae</taxon>
        <taxon>Giardiinae</taxon>
        <taxon>Giardia</taxon>
    </lineage>
</organism>
<gene>
    <name evidence="2" type="ORF">GMRT_25009</name>
</gene>
<evidence type="ECO:0000256" key="1">
    <source>
        <dbReference type="SAM" id="MobiDB-lite"/>
    </source>
</evidence>
<dbReference type="SUPFAM" id="SSF48403">
    <property type="entry name" value="Ankyrin repeat"/>
    <property type="match status" value="1"/>
</dbReference>
<accession>A0A4Z1SMW7</accession>
<name>A0A4Z1SMW7_GIAMU</name>
<comment type="caution">
    <text evidence="2">The sequence shown here is derived from an EMBL/GenBank/DDBJ whole genome shotgun (WGS) entry which is preliminary data.</text>
</comment>
<feature type="region of interest" description="Disordered" evidence="1">
    <location>
        <begin position="93"/>
        <end position="122"/>
    </location>
</feature>
<keyword evidence="3" id="KW-1185">Reference proteome</keyword>
<dbReference type="Proteomes" id="UP000315496">
    <property type="component" value="Unassembled WGS sequence"/>
</dbReference>
<protein>
    <submittedName>
        <fullName evidence="2">Ankyrin repeat protein 1</fullName>
    </submittedName>
</protein>
<dbReference type="EMBL" id="VDLU01000006">
    <property type="protein sequence ID" value="TNJ26165.1"/>
    <property type="molecule type" value="Genomic_DNA"/>
</dbReference>
<dbReference type="OrthoDB" id="7464126at2759"/>
<dbReference type="AlphaFoldDB" id="A0A4Z1SMW7"/>